<dbReference type="CDD" id="cd15482">
    <property type="entry name" value="Sialidase_non-viral"/>
    <property type="match status" value="2"/>
</dbReference>
<dbReference type="PANTHER" id="PTHR47199:SF2">
    <property type="entry name" value="PHOTOSYSTEM II STABILITY_ASSEMBLY FACTOR HCF136, CHLOROPLASTIC"/>
    <property type="match status" value="1"/>
</dbReference>
<feature type="signal peptide" evidence="3">
    <location>
        <begin position="1"/>
        <end position="21"/>
    </location>
</feature>
<dbReference type="KEGG" id="pka:PQ456_11920"/>
<keyword evidence="6" id="KW-1185">Reference proteome</keyword>
<name>A0AAX3LW39_9BACL</name>
<dbReference type="Pfam" id="PF15902">
    <property type="entry name" value="Sortilin-Vps10"/>
    <property type="match status" value="1"/>
</dbReference>
<sequence length="438" mass="48393">MKLTMRKALFIWITLVFVLSACQSSTSDYDPAADKASTQELKKMQTEDQGQTLTLNHTATSDTKQGGSSAERGYKIQTRLTDFQLLSASAGLAWGVTRNELRIYVTQDSGDTWDNVSPAQTVTFSEPPTYGKDIFFLNQNNGWVIRNASGVGETLILHTTDGGQNWNFATLNDEATVLGIYFIDSSNGWVMTSLDSSKDSADMQEKALYTTTDGGNTWKKIMQNTGVFVTEGSTAQAIPQLGKLVGMSFRDRNNGFVTLEQHGTPHLYITSNGGKTWKTGPDFDKNKKLPACHSFTTGKPQFFGDSKTAGWMNIGCVKDSQTSYNGYFTHDAGKTWNFAPFALQAQTGVNQSMGPTFLNDKIGWSVVNGIVYRTANQGKTWKALPINNTLQNTLNKYPELVKLQFFSADVGWLLVAKNEERRSLLMQTTDGGKTWHVL</sequence>
<evidence type="ECO:0000256" key="1">
    <source>
        <dbReference type="ARBA" id="ARBA00022737"/>
    </source>
</evidence>
<organism evidence="5 6">
    <name type="scientific">Paenibacillus kyungheensis</name>
    <dbReference type="NCBI Taxonomy" id="1452732"/>
    <lineage>
        <taxon>Bacteria</taxon>
        <taxon>Bacillati</taxon>
        <taxon>Bacillota</taxon>
        <taxon>Bacilli</taxon>
        <taxon>Bacillales</taxon>
        <taxon>Paenibacillaceae</taxon>
        <taxon>Paenibacillus</taxon>
    </lineage>
</organism>
<dbReference type="RefSeq" id="WP_273612477.1">
    <property type="nucleotide sequence ID" value="NZ_CP117416.1"/>
</dbReference>
<evidence type="ECO:0000256" key="3">
    <source>
        <dbReference type="SAM" id="SignalP"/>
    </source>
</evidence>
<feature type="region of interest" description="Disordered" evidence="2">
    <location>
        <begin position="38"/>
        <end position="70"/>
    </location>
</feature>
<evidence type="ECO:0000256" key="2">
    <source>
        <dbReference type="SAM" id="MobiDB-lite"/>
    </source>
</evidence>
<protein>
    <submittedName>
        <fullName evidence="5">YCF48-related protein</fullName>
    </submittedName>
</protein>
<gene>
    <name evidence="5" type="ORF">PQ456_11920</name>
</gene>
<keyword evidence="3" id="KW-0732">Signal</keyword>
<dbReference type="Proteomes" id="UP001220509">
    <property type="component" value="Chromosome"/>
</dbReference>
<feature type="compositionally biased region" description="Polar residues" evidence="2">
    <location>
        <begin position="47"/>
        <end position="68"/>
    </location>
</feature>
<dbReference type="InterPro" id="IPR031778">
    <property type="entry name" value="Sortilin_N"/>
</dbReference>
<proteinExistence type="predicted"/>
<accession>A0AAX3LW39</accession>
<dbReference type="PANTHER" id="PTHR47199">
    <property type="entry name" value="PHOTOSYSTEM II STABILITY/ASSEMBLY FACTOR HCF136, CHLOROPLASTIC"/>
    <property type="match status" value="1"/>
</dbReference>
<keyword evidence="1" id="KW-0677">Repeat</keyword>
<dbReference type="SUPFAM" id="SSF110296">
    <property type="entry name" value="Oligoxyloglucan reducing end-specific cellobiohydrolase"/>
    <property type="match status" value="2"/>
</dbReference>
<dbReference type="Gene3D" id="2.130.10.10">
    <property type="entry name" value="YVTN repeat-like/Quinoprotein amine dehydrogenase"/>
    <property type="match status" value="2"/>
</dbReference>
<dbReference type="InterPro" id="IPR015943">
    <property type="entry name" value="WD40/YVTN_repeat-like_dom_sf"/>
</dbReference>
<evidence type="ECO:0000313" key="6">
    <source>
        <dbReference type="Proteomes" id="UP001220509"/>
    </source>
</evidence>
<feature type="domain" description="Sortilin N-terminal" evidence="4">
    <location>
        <begin position="102"/>
        <end position="228"/>
    </location>
</feature>
<dbReference type="EMBL" id="CP117416">
    <property type="protein sequence ID" value="WCT53918.1"/>
    <property type="molecule type" value="Genomic_DNA"/>
</dbReference>
<dbReference type="PROSITE" id="PS51257">
    <property type="entry name" value="PROKAR_LIPOPROTEIN"/>
    <property type="match status" value="1"/>
</dbReference>
<evidence type="ECO:0000313" key="5">
    <source>
        <dbReference type="EMBL" id="WCT53918.1"/>
    </source>
</evidence>
<dbReference type="AlphaFoldDB" id="A0AAX3LW39"/>
<reference evidence="5 6" key="1">
    <citation type="submission" date="2023-02" db="EMBL/GenBank/DDBJ databases">
        <title>Genome sequence of Paenibacillus kyungheensis KACC 18744.</title>
        <authorList>
            <person name="Kim S."/>
            <person name="Heo J."/>
            <person name="Kwon S.-W."/>
        </authorList>
    </citation>
    <scope>NUCLEOTIDE SEQUENCE [LARGE SCALE GENOMIC DNA]</scope>
    <source>
        <strain evidence="5 6">KACC 18744</strain>
    </source>
</reference>
<evidence type="ECO:0000259" key="4">
    <source>
        <dbReference type="Pfam" id="PF15902"/>
    </source>
</evidence>
<feature type="chain" id="PRO_5043489214" evidence="3">
    <location>
        <begin position="22"/>
        <end position="438"/>
    </location>
</feature>